<gene>
    <name evidence="12" type="primary">PFK</name>
    <name evidence="15" type="ORF">SELMODRAFT_178124</name>
</gene>
<dbReference type="eggNOG" id="KOG2440">
    <property type="taxonomic scope" value="Eukaryota"/>
</dbReference>
<dbReference type="GO" id="GO:0005524">
    <property type="term" value="F:ATP binding"/>
    <property type="evidence" value="ECO:0007669"/>
    <property type="project" value="UniProtKB-KW"/>
</dbReference>
<keyword evidence="8 12" id="KW-0067">ATP-binding</keyword>
<feature type="binding site" evidence="12">
    <location>
        <begin position="217"/>
        <end position="219"/>
    </location>
    <ligand>
        <name>substrate</name>
    </ligand>
</feature>
<dbReference type="InterPro" id="IPR035966">
    <property type="entry name" value="PKF_sf"/>
</dbReference>
<comment type="function">
    <text evidence="2 12">Catalyzes the phosphorylation of D-fructose 6-phosphate to fructose 1,6-bisphosphate by ATP, the first committing step of glycolysis.</text>
</comment>
<name>D8SAN3_SELML</name>
<evidence type="ECO:0000256" key="4">
    <source>
        <dbReference type="ARBA" id="ARBA00022679"/>
    </source>
</evidence>
<dbReference type="STRING" id="88036.D8SAN3"/>
<keyword evidence="7 12" id="KW-0418">Kinase</keyword>
<dbReference type="InterPro" id="IPR012004">
    <property type="entry name" value="PyroP-dep_PFK_TP0108"/>
</dbReference>
<feature type="binding site" evidence="12">
    <location>
        <begin position="163"/>
        <end position="164"/>
    </location>
    <ligand>
        <name>ATP</name>
        <dbReference type="ChEBI" id="CHEBI:30616"/>
    </ligand>
</feature>
<evidence type="ECO:0000256" key="13">
    <source>
        <dbReference type="SAM" id="MobiDB-lite"/>
    </source>
</evidence>
<feature type="binding site" evidence="12">
    <location>
        <begin position="188"/>
        <end position="191"/>
    </location>
    <ligand>
        <name>ATP</name>
        <dbReference type="ChEBI" id="CHEBI:30616"/>
    </ligand>
</feature>
<keyword evidence="12" id="KW-0963">Cytoplasm</keyword>
<comment type="activity regulation">
    <text evidence="12">Allosterically activated by AMP.</text>
</comment>
<evidence type="ECO:0000256" key="7">
    <source>
        <dbReference type="ARBA" id="ARBA00022777"/>
    </source>
</evidence>
<feature type="active site" description="Proton acceptor" evidence="12">
    <location>
        <position position="219"/>
    </location>
</feature>
<dbReference type="FunFam" id="3.40.50.450:FF:000002">
    <property type="entry name" value="ATP-dependent 6-phosphofructokinase"/>
    <property type="match status" value="1"/>
</dbReference>
<feature type="binding site" evidence="12">
    <location>
        <begin position="375"/>
        <end position="378"/>
    </location>
    <ligand>
        <name>substrate</name>
    </ligand>
</feature>
<dbReference type="GO" id="GO:0046872">
    <property type="term" value="F:metal ion binding"/>
    <property type="evidence" value="ECO:0007669"/>
    <property type="project" value="UniProtKB-KW"/>
</dbReference>
<keyword evidence="10 12" id="KW-0324">Glycolysis</keyword>
<dbReference type="Pfam" id="PF00365">
    <property type="entry name" value="PFK"/>
    <property type="match status" value="1"/>
</dbReference>
<reference evidence="15 16" key="1">
    <citation type="journal article" date="2011" name="Science">
        <title>The Selaginella genome identifies genetic changes associated with the evolution of vascular plants.</title>
        <authorList>
            <person name="Banks J.A."/>
            <person name="Nishiyama T."/>
            <person name="Hasebe M."/>
            <person name="Bowman J.L."/>
            <person name="Gribskov M."/>
            <person name="dePamphilis C."/>
            <person name="Albert V.A."/>
            <person name="Aono N."/>
            <person name="Aoyama T."/>
            <person name="Ambrose B.A."/>
            <person name="Ashton N.W."/>
            <person name="Axtell M.J."/>
            <person name="Barker E."/>
            <person name="Barker M.S."/>
            <person name="Bennetzen J.L."/>
            <person name="Bonawitz N.D."/>
            <person name="Chapple C."/>
            <person name="Cheng C."/>
            <person name="Correa L.G."/>
            <person name="Dacre M."/>
            <person name="DeBarry J."/>
            <person name="Dreyer I."/>
            <person name="Elias M."/>
            <person name="Engstrom E.M."/>
            <person name="Estelle M."/>
            <person name="Feng L."/>
            <person name="Finet C."/>
            <person name="Floyd S.K."/>
            <person name="Frommer W.B."/>
            <person name="Fujita T."/>
            <person name="Gramzow L."/>
            <person name="Gutensohn M."/>
            <person name="Harholt J."/>
            <person name="Hattori M."/>
            <person name="Heyl A."/>
            <person name="Hirai T."/>
            <person name="Hiwatashi Y."/>
            <person name="Ishikawa M."/>
            <person name="Iwata M."/>
            <person name="Karol K.G."/>
            <person name="Koehler B."/>
            <person name="Kolukisaoglu U."/>
            <person name="Kubo M."/>
            <person name="Kurata T."/>
            <person name="Lalonde S."/>
            <person name="Li K."/>
            <person name="Li Y."/>
            <person name="Litt A."/>
            <person name="Lyons E."/>
            <person name="Manning G."/>
            <person name="Maruyama T."/>
            <person name="Michael T.P."/>
            <person name="Mikami K."/>
            <person name="Miyazaki S."/>
            <person name="Morinaga S."/>
            <person name="Murata T."/>
            <person name="Mueller-Roeber B."/>
            <person name="Nelson D.R."/>
            <person name="Obara M."/>
            <person name="Oguri Y."/>
            <person name="Olmstead R.G."/>
            <person name="Onodera N."/>
            <person name="Petersen B.L."/>
            <person name="Pils B."/>
            <person name="Prigge M."/>
            <person name="Rensing S.A."/>
            <person name="Riano-Pachon D.M."/>
            <person name="Roberts A.W."/>
            <person name="Sato Y."/>
            <person name="Scheller H.V."/>
            <person name="Schulz B."/>
            <person name="Schulz C."/>
            <person name="Shakirov E.V."/>
            <person name="Shibagaki N."/>
            <person name="Shinohara N."/>
            <person name="Shippen D.E."/>
            <person name="Soerensen I."/>
            <person name="Sotooka R."/>
            <person name="Sugimoto N."/>
            <person name="Sugita M."/>
            <person name="Sumikawa N."/>
            <person name="Tanurdzic M."/>
            <person name="Theissen G."/>
            <person name="Ulvskov P."/>
            <person name="Wakazuki S."/>
            <person name="Weng J.K."/>
            <person name="Willats W.W."/>
            <person name="Wipf D."/>
            <person name="Wolf P.G."/>
            <person name="Yang L."/>
            <person name="Zimmer A.D."/>
            <person name="Zhu Q."/>
            <person name="Mitros T."/>
            <person name="Hellsten U."/>
            <person name="Loque D."/>
            <person name="Otillar R."/>
            <person name="Salamov A."/>
            <person name="Schmutz J."/>
            <person name="Shapiro H."/>
            <person name="Lindquist E."/>
            <person name="Lucas S."/>
            <person name="Rokhsar D."/>
            <person name="Grigoriev I.V."/>
        </authorList>
    </citation>
    <scope>NUCLEOTIDE SEQUENCE [LARGE SCALE GENOMIC DNA]</scope>
</reference>
<dbReference type="Proteomes" id="UP000001514">
    <property type="component" value="Unassembled WGS sequence"/>
</dbReference>
<evidence type="ECO:0000256" key="8">
    <source>
        <dbReference type="ARBA" id="ARBA00022840"/>
    </source>
</evidence>
<dbReference type="GO" id="GO:0003872">
    <property type="term" value="F:6-phosphofructokinase activity"/>
    <property type="evidence" value="ECO:0000318"/>
    <property type="project" value="GO_Central"/>
</dbReference>
<evidence type="ECO:0000256" key="12">
    <source>
        <dbReference type="HAMAP-Rule" id="MF_03186"/>
    </source>
</evidence>
<evidence type="ECO:0000313" key="16">
    <source>
        <dbReference type="Proteomes" id="UP000001514"/>
    </source>
</evidence>
<evidence type="ECO:0000256" key="9">
    <source>
        <dbReference type="ARBA" id="ARBA00022842"/>
    </source>
</evidence>
<dbReference type="NCBIfam" id="NF005301">
    <property type="entry name" value="PRK06830.1"/>
    <property type="match status" value="1"/>
</dbReference>
<comment type="catalytic activity">
    <reaction evidence="11 12">
        <text>beta-D-fructose 6-phosphate + ATP = beta-D-fructose 1,6-bisphosphate + ADP + H(+)</text>
        <dbReference type="Rhea" id="RHEA:16109"/>
        <dbReference type="ChEBI" id="CHEBI:15378"/>
        <dbReference type="ChEBI" id="CHEBI:30616"/>
        <dbReference type="ChEBI" id="CHEBI:32966"/>
        <dbReference type="ChEBI" id="CHEBI:57634"/>
        <dbReference type="ChEBI" id="CHEBI:456216"/>
        <dbReference type="EC" id="2.7.1.11"/>
    </reaction>
</comment>
<feature type="domain" description="Phosphofructokinase" evidence="14">
    <location>
        <begin position="92"/>
        <end position="399"/>
    </location>
</feature>
<feature type="binding site" evidence="12">
    <location>
        <position position="318"/>
    </location>
    <ligand>
        <name>substrate</name>
    </ligand>
</feature>
<dbReference type="Gramene" id="EFJ18456">
    <property type="protein sequence ID" value="EFJ18456"/>
    <property type="gene ID" value="SELMODRAFT_178124"/>
</dbReference>
<evidence type="ECO:0000256" key="5">
    <source>
        <dbReference type="ARBA" id="ARBA00022723"/>
    </source>
</evidence>
<keyword evidence="16" id="KW-1185">Reference proteome</keyword>
<keyword evidence="6 12" id="KW-0547">Nucleotide-binding</keyword>
<proteinExistence type="inferred from homology"/>
<dbReference type="GO" id="GO:0005737">
    <property type="term" value="C:cytoplasm"/>
    <property type="evidence" value="ECO:0000318"/>
    <property type="project" value="GO_Central"/>
</dbReference>
<dbReference type="HOGENOM" id="CLU_020655_7_3_1"/>
<dbReference type="HAMAP" id="MF_01981">
    <property type="entry name" value="Phosphofructokinase_II_X"/>
    <property type="match status" value="1"/>
</dbReference>
<evidence type="ECO:0000256" key="11">
    <source>
        <dbReference type="ARBA" id="ARBA00048070"/>
    </source>
</evidence>
<comment type="subunit">
    <text evidence="12">Homotetramer.</text>
</comment>
<feature type="binding site" evidence="12">
    <location>
        <position position="189"/>
    </location>
    <ligand>
        <name>Mg(2+)</name>
        <dbReference type="ChEBI" id="CHEBI:18420"/>
        <note>catalytic</note>
    </ligand>
</feature>
<dbReference type="InParanoid" id="D8SAN3"/>
<comment type="pathway">
    <text evidence="12">Carbohydrate degradation; glycolysis; D-glyceraldehyde 3-phosphate and glycerone phosphate from D-glucose: step 3/4.</text>
</comment>
<dbReference type="PIRSF" id="PIRSF000534">
    <property type="entry name" value="PPi_PFK_TP0108"/>
    <property type="match status" value="1"/>
</dbReference>
<evidence type="ECO:0000256" key="6">
    <source>
        <dbReference type="ARBA" id="ARBA00022741"/>
    </source>
</evidence>
<accession>D8SAN3</accession>
<dbReference type="SUPFAM" id="SSF53784">
    <property type="entry name" value="Phosphofructokinase"/>
    <property type="match status" value="1"/>
</dbReference>
<dbReference type="EMBL" id="GL377609">
    <property type="protein sequence ID" value="EFJ18456.1"/>
    <property type="molecule type" value="Genomic_DNA"/>
</dbReference>
<dbReference type="InterPro" id="IPR000023">
    <property type="entry name" value="Phosphofructokinase_dom"/>
</dbReference>
<evidence type="ECO:0000256" key="1">
    <source>
        <dbReference type="ARBA" id="ARBA00001946"/>
    </source>
</evidence>
<dbReference type="Gene3D" id="3.40.50.450">
    <property type="match status" value="1"/>
</dbReference>
<protein>
    <recommendedName>
        <fullName evidence="12">ATP-dependent 6-phosphofructokinase</fullName>
        <shortName evidence="12">ATP-PFK</shortName>
        <shortName evidence="12">Phosphofructokinase</shortName>
        <ecNumber evidence="12">2.7.1.11</ecNumber>
    </recommendedName>
    <alternativeName>
        <fullName evidence="12">Phosphohexokinase</fullName>
    </alternativeName>
</protein>
<feature type="site" description="Important for substrate specificity; cannot use PPi as phosphoryl donor" evidence="12">
    <location>
        <position position="190"/>
    </location>
</feature>
<dbReference type="OrthoDB" id="537915at2759"/>
<sequence length="472" mass="52260">MANGGTDVKQGPKILLEKVPHLKSFLPDLRSYPNPLYQNSYFHPVPGFFVTDREAIAQNIVMDVDKPVDQNQRYFARAGPRERVFFEGEEVKVAIVTCGGLCPGMNTVIRELVNGLWYQYHVRDIRGIQAGYRGFFSSEHVPLTPKVVDHWHKQGGTRLGTSRGGFDLQKIVNAIQDRGYNIVFLIGGDGTLRGAVEIFNEINKRSLKVSIACIPKTVDNDVGIIDRSFGLQTAVEVAQEAISAAHVEAESTPNGVGLVKVMGRYAGHIAVNATLSSRDVDCCLIPEIKFFTQGQGGLFEFMEQRLMDNGHCVIVMAEGAGQDLLDENLKESTKDESGNVLLRDIGLWLSTEFKKWWKEKHPDKLFAVKYIDPTYMVRAVPSNATDTLYCTILAHSAIHGAMAGYTGFVAGPVNGNYCYIPLELVAVTKNPVDVNNPSWAWVRSVNNQPDFVPPGDDRHKAQEKAVQANLTH</sequence>
<dbReference type="InterPro" id="IPR022953">
    <property type="entry name" value="ATP_PFK"/>
</dbReference>
<dbReference type="EC" id="2.7.1.11" evidence="12"/>
<comment type="subcellular location">
    <subcellularLocation>
        <location evidence="12">Cytoplasm</location>
    </subcellularLocation>
</comment>
<dbReference type="InterPro" id="IPR050929">
    <property type="entry name" value="PFKA"/>
</dbReference>
<keyword evidence="3 12" id="KW-0021">Allosteric enzyme</keyword>
<comment type="cofactor">
    <cofactor evidence="1 12">
        <name>Mg(2+)</name>
        <dbReference type="ChEBI" id="CHEBI:18420"/>
    </cofactor>
</comment>
<feature type="binding site" evidence="12">
    <location>
        <begin position="262"/>
        <end position="264"/>
    </location>
    <ligand>
        <name>substrate</name>
    </ligand>
</feature>
<dbReference type="PRINTS" id="PR00476">
    <property type="entry name" value="PHFRCTKINASE"/>
</dbReference>
<dbReference type="KEGG" id="smo:SELMODRAFT_178124"/>
<evidence type="ECO:0000256" key="3">
    <source>
        <dbReference type="ARBA" id="ARBA00022533"/>
    </source>
</evidence>
<dbReference type="GO" id="GO:0006002">
    <property type="term" value="P:fructose 6-phosphate metabolic process"/>
    <property type="evidence" value="ECO:0007669"/>
    <property type="project" value="InterPro"/>
</dbReference>
<keyword evidence="9 12" id="KW-0460">Magnesium</keyword>
<keyword evidence="4 12" id="KW-0808">Transferase</keyword>
<evidence type="ECO:0000256" key="10">
    <source>
        <dbReference type="ARBA" id="ARBA00023152"/>
    </source>
</evidence>
<evidence type="ECO:0000256" key="2">
    <source>
        <dbReference type="ARBA" id="ARBA00002659"/>
    </source>
</evidence>
<evidence type="ECO:0000313" key="15">
    <source>
        <dbReference type="EMBL" id="EFJ18456.1"/>
    </source>
</evidence>
<dbReference type="FunCoup" id="D8SAN3">
    <property type="interactions" value="573"/>
</dbReference>
<keyword evidence="5 12" id="KW-0479">Metal-binding</keyword>
<comment type="similarity">
    <text evidence="12">Belongs to the phosphofructokinase type A (PFKA) family. PPi-dependent PFK group II subfamily. Atypical ATP-dependent clade 'X' sub-subfamily.</text>
</comment>
<dbReference type="UniPathway" id="UPA00109">
    <property type="reaction ID" value="UER00182"/>
</dbReference>
<dbReference type="PANTHER" id="PTHR45770">
    <property type="entry name" value="ATP-DEPENDENT 6-PHOSPHOFRUCTOKINASE 1"/>
    <property type="match status" value="1"/>
</dbReference>
<feature type="binding site" evidence="12">
    <location>
        <position position="100"/>
    </location>
    <ligand>
        <name>ATP</name>
        <dbReference type="ChEBI" id="CHEBI:30616"/>
    </ligand>
</feature>
<dbReference type="OMA" id="SRIHFRG"/>
<evidence type="ECO:0000259" key="14">
    <source>
        <dbReference type="Pfam" id="PF00365"/>
    </source>
</evidence>
<feature type="region of interest" description="Disordered" evidence="13">
    <location>
        <begin position="451"/>
        <end position="472"/>
    </location>
</feature>
<dbReference type="AlphaFoldDB" id="D8SAN3"/>
<organism evidence="16">
    <name type="scientific">Selaginella moellendorffii</name>
    <name type="common">Spikemoss</name>
    <dbReference type="NCBI Taxonomy" id="88036"/>
    <lineage>
        <taxon>Eukaryota</taxon>
        <taxon>Viridiplantae</taxon>
        <taxon>Streptophyta</taxon>
        <taxon>Embryophyta</taxon>
        <taxon>Tracheophyta</taxon>
        <taxon>Lycopodiopsida</taxon>
        <taxon>Selaginellales</taxon>
        <taxon>Selaginellaceae</taxon>
        <taxon>Selaginella</taxon>
    </lineage>
</organism>